<dbReference type="Proteomes" id="UP000009159">
    <property type="component" value="Chromosome"/>
</dbReference>
<dbReference type="AlphaFoldDB" id="A1T3L1"/>
<feature type="domain" description="Mce/MlaD" evidence="1">
    <location>
        <begin position="42"/>
        <end position="115"/>
    </location>
</feature>
<protein>
    <submittedName>
        <fullName evidence="3">Virulence factor Mce family protein</fullName>
    </submittedName>
</protein>
<evidence type="ECO:0000259" key="2">
    <source>
        <dbReference type="Pfam" id="PF11887"/>
    </source>
</evidence>
<dbReference type="Pfam" id="PF02470">
    <property type="entry name" value="MlaD"/>
    <property type="match status" value="1"/>
</dbReference>
<sequence>MMKDSLSATIWRLAIFVCVCLLGLSLLVAVFGQLRFEPRRGFTAEFTNVGGLKSGDFVRIAGVEVGKVGDLSLRPDAAVNVSFTVDDSVQLLDNTRAVIRYDNLYGDRYLAIEQGEGEGRPLAPGGIIPFTQTAPALDLDTLIGGFRPLFRALDPDQVNALSSQLIQAFQGQGDTIGSVLTQTAALTNTLADHDALIGDAITNLDTVFGTLADNNAELGQAIDTFASLTESLAERRTDISNSVAYTNAAAGSLADLLERSRPALQKITHETDRTAGIVLDEDDYVDNLLETLPDAYKKLGRQGLYGDWFAFYVCEVVFKVNGKGGQPVYIKAAGQSSGRCTPR</sequence>
<dbReference type="InterPro" id="IPR003399">
    <property type="entry name" value="Mce/MlaD"/>
</dbReference>
<dbReference type="Pfam" id="PF11887">
    <property type="entry name" value="Mce4_CUP1"/>
    <property type="match status" value="1"/>
</dbReference>
<gene>
    <name evidence="3" type="ordered locus">Mvan_0923</name>
</gene>
<dbReference type="GO" id="GO:0005576">
    <property type="term" value="C:extracellular region"/>
    <property type="evidence" value="ECO:0007669"/>
    <property type="project" value="TreeGrafter"/>
</dbReference>
<dbReference type="InterPro" id="IPR024516">
    <property type="entry name" value="Mce_C"/>
</dbReference>
<organism evidence="3 4">
    <name type="scientific">Mycolicibacterium vanbaalenii (strain DSM 7251 / JCM 13017 / BCRC 16820 / KCTC 9966 / NRRL B-24157 / PYR-1)</name>
    <name type="common">Mycobacterium vanbaalenii</name>
    <dbReference type="NCBI Taxonomy" id="350058"/>
    <lineage>
        <taxon>Bacteria</taxon>
        <taxon>Bacillati</taxon>
        <taxon>Actinomycetota</taxon>
        <taxon>Actinomycetes</taxon>
        <taxon>Mycobacteriales</taxon>
        <taxon>Mycobacteriaceae</taxon>
        <taxon>Mycolicibacterium</taxon>
    </lineage>
</organism>
<dbReference type="EMBL" id="CP000511">
    <property type="protein sequence ID" value="ABM11761.1"/>
    <property type="molecule type" value="Genomic_DNA"/>
</dbReference>
<evidence type="ECO:0000313" key="3">
    <source>
        <dbReference type="EMBL" id="ABM11761.1"/>
    </source>
</evidence>
<dbReference type="NCBIfam" id="TIGR00996">
    <property type="entry name" value="Mtu_fam_mce"/>
    <property type="match status" value="1"/>
</dbReference>
<dbReference type="InterPro" id="IPR052336">
    <property type="entry name" value="MlaD_Phospholipid_Transporter"/>
</dbReference>
<dbReference type="GO" id="GO:0051701">
    <property type="term" value="P:biological process involved in interaction with host"/>
    <property type="evidence" value="ECO:0007669"/>
    <property type="project" value="TreeGrafter"/>
</dbReference>
<evidence type="ECO:0000259" key="1">
    <source>
        <dbReference type="Pfam" id="PF02470"/>
    </source>
</evidence>
<dbReference type="PANTHER" id="PTHR33371:SF17">
    <property type="entry name" value="MCE-FAMILY PROTEIN MCE1B"/>
    <property type="match status" value="1"/>
</dbReference>
<dbReference type="STRING" id="350058.Mvan_0923"/>
<evidence type="ECO:0000313" key="4">
    <source>
        <dbReference type="Proteomes" id="UP000009159"/>
    </source>
</evidence>
<name>A1T3L1_MYCVP</name>
<dbReference type="KEGG" id="mva:Mvan_0923"/>
<accession>A1T3L1</accession>
<dbReference type="eggNOG" id="COG1463">
    <property type="taxonomic scope" value="Bacteria"/>
</dbReference>
<dbReference type="InterPro" id="IPR005693">
    <property type="entry name" value="Mce"/>
</dbReference>
<dbReference type="PANTHER" id="PTHR33371">
    <property type="entry name" value="INTERMEMBRANE PHOSPHOLIPID TRANSPORT SYSTEM BINDING PROTEIN MLAD-RELATED"/>
    <property type="match status" value="1"/>
</dbReference>
<keyword evidence="4" id="KW-1185">Reference proteome</keyword>
<reference evidence="3" key="1">
    <citation type="submission" date="2006-12" db="EMBL/GenBank/DDBJ databases">
        <title>Complete sequence of Mycobacterium vanbaalenii PYR-1.</title>
        <authorList>
            <consortium name="US DOE Joint Genome Institute"/>
            <person name="Copeland A."/>
            <person name="Lucas S."/>
            <person name="Lapidus A."/>
            <person name="Barry K."/>
            <person name="Detter J.C."/>
            <person name="Glavina del Rio T."/>
            <person name="Hammon N."/>
            <person name="Israni S."/>
            <person name="Dalin E."/>
            <person name="Tice H."/>
            <person name="Pitluck S."/>
            <person name="Singan V."/>
            <person name="Schmutz J."/>
            <person name="Larimer F."/>
            <person name="Land M."/>
            <person name="Hauser L."/>
            <person name="Kyrpides N."/>
            <person name="Anderson I.J."/>
            <person name="Miller C."/>
            <person name="Richardson P."/>
        </authorList>
    </citation>
    <scope>NUCLEOTIDE SEQUENCE [LARGE SCALE GENOMIC DNA]</scope>
    <source>
        <strain evidence="3">PYR-1</strain>
    </source>
</reference>
<proteinExistence type="predicted"/>
<dbReference type="HOGENOM" id="CLU_026704_1_0_11"/>
<feature type="domain" description="Mammalian cell entry C-terminal" evidence="2">
    <location>
        <begin position="119"/>
        <end position="334"/>
    </location>
</feature>